<dbReference type="AlphaFoldDB" id="A0A9Q0X7F3"/>
<evidence type="ECO:0000256" key="9">
    <source>
        <dbReference type="SAM" id="MobiDB-lite"/>
    </source>
</evidence>
<dbReference type="SMART" id="SM00338">
    <property type="entry name" value="BRLZ"/>
    <property type="match status" value="1"/>
</dbReference>
<comment type="caution">
    <text evidence="12">The sequence shown here is derived from an EMBL/GenBank/DDBJ whole genome shotgun (WGS) entry which is preliminary data.</text>
</comment>
<organism evidence="12 13">
    <name type="scientific">Salix koriyanagi</name>
    <dbReference type="NCBI Taxonomy" id="2511006"/>
    <lineage>
        <taxon>Eukaryota</taxon>
        <taxon>Viridiplantae</taxon>
        <taxon>Streptophyta</taxon>
        <taxon>Embryophyta</taxon>
        <taxon>Tracheophyta</taxon>
        <taxon>Spermatophyta</taxon>
        <taxon>Magnoliopsida</taxon>
        <taxon>eudicotyledons</taxon>
        <taxon>Gunneridae</taxon>
        <taxon>Pentapetalae</taxon>
        <taxon>rosids</taxon>
        <taxon>fabids</taxon>
        <taxon>Malpighiales</taxon>
        <taxon>Salicaceae</taxon>
        <taxon>Saliceae</taxon>
        <taxon>Salix</taxon>
    </lineage>
</organism>
<keyword evidence="4" id="KW-0238">DNA-binding</keyword>
<dbReference type="FunFam" id="1.20.5.170:FF:000019">
    <property type="entry name" value="BZIP family transcription factor"/>
    <property type="match status" value="1"/>
</dbReference>
<feature type="domain" description="DOG1" evidence="11">
    <location>
        <begin position="220"/>
        <end position="435"/>
    </location>
</feature>
<evidence type="ECO:0000313" key="12">
    <source>
        <dbReference type="EMBL" id="KAJ6778750.1"/>
    </source>
</evidence>
<evidence type="ECO:0000256" key="6">
    <source>
        <dbReference type="ARBA" id="ARBA00023163"/>
    </source>
</evidence>
<dbReference type="Pfam" id="PF14144">
    <property type="entry name" value="DOG1"/>
    <property type="match status" value="1"/>
</dbReference>
<keyword evidence="6" id="KW-0804">Transcription</keyword>
<dbReference type="PANTHER" id="PTHR45693:SF13">
    <property type="entry name" value="TRANSCRIPTION FACTOR TGA10"/>
    <property type="match status" value="1"/>
</dbReference>
<feature type="region of interest" description="Disordered" evidence="9">
    <location>
        <begin position="61"/>
        <end position="93"/>
    </location>
</feature>
<dbReference type="SUPFAM" id="SSF57959">
    <property type="entry name" value="Leucine zipper domain"/>
    <property type="match status" value="1"/>
</dbReference>
<feature type="region of interest" description="Disordered" evidence="9">
    <location>
        <begin position="1"/>
        <end position="27"/>
    </location>
</feature>
<sequence length="435" mass="48646">MINLSTHHFEQQQQQNPHQTPYGIMQSSSLSSIPAGNFINKDAGAYGMGELDQSLFLYLDGQDPSTANQDQRQRGGGMRPPTLNIFPSQPMQVEPSRMKANRTGATGIVSSANWWFKGTIRARRGNRKGPATSGSEQEGPKTPDPKTLRRLAQNREAARKSRLRKKAYVQQLESSRIKLTQMEQELQRARAQVWRIPGGGGLVGGEQGLPVGVTNISSDAAFFDMEYARWLEENHRRMCELRAAVQEHMPENELRLFVDNCLAHYDEMMNIKSVVAKTDVFHLVSGMWKTPAERCFMWMGGFRPSELIKIIVGQIEPLTEQQILGIYGLQQSTQENEDALSQGLEALNQSLSDTIAAESLSCPPNMANYMGQMAAAMNKLSTLEGFVRQVRNPVLFGSGNLPPTYELLHASPHEVGWYKLYIVAIIRDPSRIRVA</sequence>
<dbReference type="InterPro" id="IPR004827">
    <property type="entry name" value="bZIP"/>
</dbReference>
<evidence type="ECO:0000259" key="11">
    <source>
        <dbReference type="PROSITE" id="PS51806"/>
    </source>
</evidence>
<dbReference type="PROSITE" id="PS50217">
    <property type="entry name" value="BZIP"/>
    <property type="match status" value="1"/>
</dbReference>
<accession>A0A9Q0X7F3</accession>
<dbReference type="Pfam" id="PF00170">
    <property type="entry name" value="bZIP_1"/>
    <property type="match status" value="1"/>
</dbReference>
<keyword evidence="7" id="KW-0539">Nucleus</keyword>
<dbReference type="PANTHER" id="PTHR45693">
    <property type="entry name" value="TRANSCRIPTION FACTOR TGA9"/>
    <property type="match status" value="1"/>
</dbReference>
<dbReference type="PROSITE" id="PS51806">
    <property type="entry name" value="DOG1"/>
    <property type="match status" value="1"/>
</dbReference>
<keyword evidence="8" id="KW-0175">Coiled coil</keyword>
<dbReference type="Gene3D" id="1.20.5.170">
    <property type="match status" value="1"/>
</dbReference>
<dbReference type="EMBL" id="JAPFFM010000001">
    <property type="protein sequence ID" value="KAJ6778750.1"/>
    <property type="molecule type" value="Genomic_DNA"/>
</dbReference>
<keyword evidence="13" id="KW-1185">Reference proteome</keyword>
<evidence type="ECO:0000256" key="4">
    <source>
        <dbReference type="ARBA" id="ARBA00023125"/>
    </source>
</evidence>
<comment type="subcellular location">
    <subcellularLocation>
        <location evidence="1">Nucleus</location>
    </subcellularLocation>
</comment>
<evidence type="ECO:0000256" key="7">
    <source>
        <dbReference type="ARBA" id="ARBA00023242"/>
    </source>
</evidence>
<dbReference type="GO" id="GO:0000976">
    <property type="term" value="F:transcription cis-regulatory region binding"/>
    <property type="evidence" value="ECO:0007669"/>
    <property type="project" value="UniProtKB-ARBA"/>
</dbReference>
<reference evidence="12" key="2">
    <citation type="journal article" date="2023" name="Int. J. Mol. Sci.">
        <title>De Novo Assembly and Annotation of 11 Diverse Shrub Willow (Salix) Genomes Reveals Novel Gene Organization in Sex-Linked Regions.</title>
        <authorList>
            <person name="Hyden B."/>
            <person name="Feng K."/>
            <person name="Yates T.B."/>
            <person name="Jawdy S."/>
            <person name="Cereghino C."/>
            <person name="Smart L.B."/>
            <person name="Muchero W."/>
        </authorList>
    </citation>
    <scope>NUCLEOTIDE SEQUENCE</scope>
    <source>
        <tissue evidence="12">Shoot tip</tissue>
    </source>
</reference>
<keyword evidence="3" id="KW-0805">Transcription regulation</keyword>
<feature type="compositionally biased region" description="Basic and acidic residues" evidence="9">
    <location>
        <begin position="138"/>
        <end position="147"/>
    </location>
</feature>
<proteinExistence type="inferred from homology"/>
<name>A0A9Q0X7F3_9ROSI</name>
<keyword evidence="5" id="KW-0010">Activator</keyword>
<evidence type="ECO:0000259" key="10">
    <source>
        <dbReference type="PROSITE" id="PS50217"/>
    </source>
</evidence>
<protein>
    <submittedName>
        <fullName evidence="12">BZIP TRANSCRIPTION FACTOR TGA10</fullName>
    </submittedName>
</protein>
<dbReference type="GO" id="GO:0005634">
    <property type="term" value="C:nucleus"/>
    <property type="evidence" value="ECO:0007669"/>
    <property type="project" value="UniProtKB-SubCell"/>
</dbReference>
<feature type="region of interest" description="Disordered" evidence="9">
    <location>
        <begin position="120"/>
        <end position="149"/>
    </location>
</feature>
<reference evidence="12" key="1">
    <citation type="submission" date="2022-11" db="EMBL/GenBank/DDBJ databases">
        <authorList>
            <person name="Hyden B.L."/>
            <person name="Feng K."/>
            <person name="Yates T."/>
            <person name="Jawdy S."/>
            <person name="Smart L.B."/>
            <person name="Muchero W."/>
        </authorList>
    </citation>
    <scope>NUCLEOTIDE SEQUENCE</scope>
    <source>
        <tissue evidence="12">Shoot tip</tissue>
    </source>
</reference>
<dbReference type="InterPro" id="IPR025422">
    <property type="entry name" value="TGA_domain"/>
</dbReference>
<evidence type="ECO:0000256" key="2">
    <source>
        <dbReference type="ARBA" id="ARBA00007163"/>
    </source>
</evidence>
<dbReference type="PROSITE" id="PS00036">
    <property type="entry name" value="BZIP_BASIC"/>
    <property type="match status" value="1"/>
</dbReference>
<comment type="similarity">
    <text evidence="2">Belongs to the bZIP family.</text>
</comment>
<evidence type="ECO:0000256" key="1">
    <source>
        <dbReference type="ARBA" id="ARBA00004123"/>
    </source>
</evidence>
<feature type="coiled-coil region" evidence="8">
    <location>
        <begin position="165"/>
        <end position="192"/>
    </location>
</feature>
<dbReference type="CDD" id="cd14708">
    <property type="entry name" value="bZIP_HBP1b-like"/>
    <property type="match status" value="1"/>
</dbReference>
<dbReference type="GO" id="GO:0003700">
    <property type="term" value="F:DNA-binding transcription factor activity"/>
    <property type="evidence" value="ECO:0007669"/>
    <property type="project" value="InterPro"/>
</dbReference>
<feature type="domain" description="BZIP" evidence="10">
    <location>
        <begin position="144"/>
        <end position="188"/>
    </location>
</feature>
<evidence type="ECO:0000313" key="13">
    <source>
        <dbReference type="Proteomes" id="UP001151752"/>
    </source>
</evidence>
<evidence type="ECO:0000256" key="8">
    <source>
        <dbReference type="SAM" id="Coils"/>
    </source>
</evidence>
<gene>
    <name evidence="12" type="ORF">OIU74_002524</name>
</gene>
<evidence type="ECO:0000256" key="5">
    <source>
        <dbReference type="ARBA" id="ARBA00023159"/>
    </source>
</evidence>
<evidence type="ECO:0000256" key="3">
    <source>
        <dbReference type="ARBA" id="ARBA00023015"/>
    </source>
</evidence>
<dbReference type="Proteomes" id="UP001151752">
    <property type="component" value="Chromosome 16"/>
</dbReference>
<dbReference type="InterPro" id="IPR046347">
    <property type="entry name" value="bZIP_sf"/>
</dbReference>
<dbReference type="GO" id="GO:0006351">
    <property type="term" value="P:DNA-templated transcription"/>
    <property type="evidence" value="ECO:0007669"/>
    <property type="project" value="InterPro"/>
</dbReference>